<gene>
    <name evidence="2" type="ORF">KL86DYS2_13412</name>
</gene>
<reference evidence="2" key="1">
    <citation type="submission" date="2016-04" db="EMBL/GenBank/DDBJ databases">
        <authorList>
            <person name="Evans L.H."/>
            <person name="Alamgir A."/>
            <person name="Owens N."/>
            <person name="Weber N.D."/>
            <person name="Virtaneva K."/>
            <person name="Barbian K."/>
            <person name="Babar A."/>
            <person name="Rosenke K."/>
        </authorList>
    </citation>
    <scope>NUCLEOTIDE SEQUENCE</scope>
    <source>
        <strain evidence="2">86-2</strain>
    </source>
</reference>
<name>A0A212KA90_9BACT</name>
<feature type="chain" id="PRO_5012284429" description="Lipocalin-like domain-containing protein" evidence="1">
    <location>
        <begin position="19"/>
        <end position="129"/>
    </location>
</feature>
<protein>
    <recommendedName>
        <fullName evidence="3">Lipocalin-like domain-containing protein</fullName>
    </recommendedName>
</protein>
<feature type="signal peptide" evidence="1">
    <location>
        <begin position="1"/>
        <end position="18"/>
    </location>
</feature>
<accession>A0A212KA90</accession>
<keyword evidence="1" id="KW-0732">Signal</keyword>
<proteinExistence type="predicted"/>
<evidence type="ECO:0008006" key="3">
    <source>
        <dbReference type="Google" id="ProtNLM"/>
    </source>
</evidence>
<sequence>MKHLLFCFSFLTILMACSTQPTLEGRWAVEMEHNRDTAIIVNGDTIVAPELKIDRDSMYLEIKTNGLVSKTECLGFYTINNNLITVTDRMGKQRTETFVLKDDVLTILDKDDPNKIIMRLVRIREKESD</sequence>
<dbReference type="EMBL" id="FLUL01000001">
    <property type="protein sequence ID" value="SBW08600.1"/>
    <property type="molecule type" value="Genomic_DNA"/>
</dbReference>
<evidence type="ECO:0000256" key="1">
    <source>
        <dbReference type="SAM" id="SignalP"/>
    </source>
</evidence>
<evidence type="ECO:0000313" key="2">
    <source>
        <dbReference type="EMBL" id="SBW08600.1"/>
    </source>
</evidence>
<dbReference type="AlphaFoldDB" id="A0A212KA90"/>
<dbReference type="PROSITE" id="PS51257">
    <property type="entry name" value="PROKAR_LIPOPROTEIN"/>
    <property type="match status" value="1"/>
</dbReference>
<organism evidence="2">
    <name type="scientific">uncultured Dysgonomonas sp</name>
    <dbReference type="NCBI Taxonomy" id="206096"/>
    <lineage>
        <taxon>Bacteria</taxon>
        <taxon>Pseudomonadati</taxon>
        <taxon>Bacteroidota</taxon>
        <taxon>Bacteroidia</taxon>
        <taxon>Bacteroidales</taxon>
        <taxon>Dysgonomonadaceae</taxon>
        <taxon>Dysgonomonas</taxon>
        <taxon>environmental samples</taxon>
    </lineage>
</organism>
<dbReference type="RefSeq" id="WP_252636965.1">
    <property type="nucleotide sequence ID" value="NZ_CALESN010000045.1"/>
</dbReference>